<name>A0ABY5NV24_9FLAO</name>
<dbReference type="RefSeq" id="WP_257500224.1">
    <property type="nucleotide sequence ID" value="NZ_CP102382.1"/>
</dbReference>
<evidence type="ECO:0000313" key="1">
    <source>
        <dbReference type="EMBL" id="UUV22307.1"/>
    </source>
</evidence>
<accession>A0ABY5NV24</accession>
<keyword evidence="2" id="KW-1185">Reference proteome</keyword>
<protein>
    <submittedName>
        <fullName evidence="1">Uncharacterized protein</fullName>
    </submittedName>
</protein>
<gene>
    <name evidence="1" type="ORF">NPX36_04530</name>
</gene>
<proteinExistence type="predicted"/>
<dbReference type="EMBL" id="CP102382">
    <property type="protein sequence ID" value="UUV22307.1"/>
    <property type="molecule type" value="Genomic_DNA"/>
</dbReference>
<reference evidence="1 2" key="1">
    <citation type="submission" date="2022-08" db="EMBL/GenBank/DDBJ databases">
        <title>Myroides zhujiangensis sp. nov., a novel bacterium isolated from sediment in the Pearl River Estuary.</title>
        <authorList>
            <person name="Cui L."/>
        </authorList>
    </citation>
    <scope>NUCLEOTIDE SEQUENCE [LARGE SCALE GENOMIC DNA]</scope>
    <source>
        <strain evidence="1 2">SCSIO 72103</strain>
    </source>
</reference>
<evidence type="ECO:0000313" key="2">
    <source>
        <dbReference type="Proteomes" id="UP001317001"/>
    </source>
</evidence>
<organism evidence="1 2">
    <name type="scientific">Paenimyroides aestuarii</name>
    <dbReference type="NCBI Taxonomy" id="2968490"/>
    <lineage>
        <taxon>Bacteria</taxon>
        <taxon>Pseudomonadati</taxon>
        <taxon>Bacteroidota</taxon>
        <taxon>Flavobacteriia</taxon>
        <taxon>Flavobacteriales</taxon>
        <taxon>Flavobacteriaceae</taxon>
        <taxon>Paenimyroides</taxon>
    </lineage>
</organism>
<dbReference type="Proteomes" id="UP001317001">
    <property type="component" value="Chromosome"/>
</dbReference>
<sequence>MNPRNQKSNNIDYVDFDEKKSYIIDNKGDKLSFDQKILLSFDIKYPKNQETGQHPVHVIKDEDTSRDINRIQRIAKKGDKYYLFYSENIRIDKL</sequence>